<dbReference type="InterPro" id="IPR016181">
    <property type="entry name" value="Acyl_CoA_acyltransferase"/>
</dbReference>
<evidence type="ECO:0000256" key="2">
    <source>
        <dbReference type="ARBA" id="ARBA00023315"/>
    </source>
</evidence>
<evidence type="ECO:0000256" key="1">
    <source>
        <dbReference type="ARBA" id="ARBA00022679"/>
    </source>
</evidence>
<dbReference type="EMBL" id="JAHCDA010000003">
    <property type="protein sequence ID" value="MBS7812418.1"/>
    <property type="molecule type" value="Genomic_DNA"/>
</dbReference>
<evidence type="ECO:0000259" key="3">
    <source>
        <dbReference type="PROSITE" id="PS51186"/>
    </source>
</evidence>
<comment type="caution">
    <text evidence="4">The sequence shown here is derived from an EMBL/GenBank/DDBJ whole genome shotgun (WGS) entry which is preliminary data.</text>
</comment>
<dbReference type="PANTHER" id="PTHR43877:SF2">
    <property type="entry name" value="AMINOALKYLPHOSPHONATE N-ACETYLTRANSFERASE-RELATED"/>
    <property type="match status" value="1"/>
</dbReference>
<dbReference type="PANTHER" id="PTHR43877">
    <property type="entry name" value="AMINOALKYLPHOSPHONATE N-ACETYLTRANSFERASE-RELATED-RELATED"/>
    <property type="match status" value="1"/>
</dbReference>
<dbReference type="InterPro" id="IPR000182">
    <property type="entry name" value="GNAT_dom"/>
</dbReference>
<sequence length="151" mass="16150">MIAVQEESPRQEAVADLLRQSDAVAARLYPDMPRRALNPETVGAPGIRLLMARLEGAAAGCCLLLDHEEGIAELKRMIVGEGFRGRGVGIALLHGAEAAARASGIRALRLEVGIRNTEGQALYRRAGYGERGPFGTYRPSPISLFLGKTLA</sequence>
<dbReference type="SUPFAM" id="SSF55729">
    <property type="entry name" value="Acyl-CoA N-acyltransferases (Nat)"/>
    <property type="match status" value="1"/>
</dbReference>
<evidence type="ECO:0000313" key="4">
    <source>
        <dbReference type="EMBL" id="MBS7812418.1"/>
    </source>
</evidence>
<dbReference type="Pfam" id="PF00583">
    <property type="entry name" value="Acetyltransf_1"/>
    <property type="match status" value="1"/>
</dbReference>
<organism evidence="4 5">
    <name type="scientific">Roseococcus pinisoli</name>
    <dbReference type="NCBI Taxonomy" id="2835040"/>
    <lineage>
        <taxon>Bacteria</taxon>
        <taxon>Pseudomonadati</taxon>
        <taxon>Pseudomonadota</taxon>
        <taxon>Alphaproteobacteria</taxon>
        <taxon>Acetobacterales</taxon>
        <taxon>Roseomonadaceae</taxon>
        <taxon>Roseococcus</taxon>
    </lineage>
</organism>
<dbReference type="Proteomes" id="UP000766336">
    <property type="component" value="Unassembled WGS sequence"/>
</dbReference>
<reference evidence="4 5" key="1">
    <citation type="submission" date="2021-05" db="EMBL/GenBank/DDBJ databases">
        <title>Roseococcus sp. XZZS9, whole genome shotgun sequencing project.</title>
        <authorList>
            <person name="Zhao G."/>
            <person name="Shen L."/>
        </authorList>
    </citation>
    <scope>NUCLEOTIDE SEQUENCE [LARGE SCALE GENOMIC DNA]</scope>
    <source>
        <strain evidence="4 5">XZZS9</strain>
    </source>
</reference>
<keyword evidence="1" id="KW-0808">Transferase</keyword>
<dbReference type="PROSITE" id="PS51186">
    <property type="entry name" value="GNAT"/>
    <property type="match status" value="1"/>
</dbReference>
<protein>
    <submittedName>
        <fullName evidence="4">GNAT family N-acetyltransferase</fullName>
    </submittedName>
</protein>
<dbReference type="RefSeq" id="WP_213671126.1">
    <property type="nucleotide sequence ID" value="NZ_JAHCDA010000003.1"/>
</dbReference>
<feature type="domain" description="N-acetyltransferase" evidence="3">
    <location>
        <begin position="2"/>
        <end position="151"/>
    </location>
</feature>
<dbReference type="CDD" id="cd04301">
    <property type="entry name" value="NAT_SF"/>
    <property type="match status" value="1"/>
</dbReference>
<keyword evidence="5" id="KW-1185">Reference proteome</keyword>
<keyword evidence="2" id="KW-0012">Acyltransferase</keyword>
<evidence type="ECO:0000313" key="5">
    <source>
        <dbReference type="Proteomes" id="UP000766336"/>
    </source>
</evidence>
<dbReference type="InterPro" id="IPR050832">
    <property type="entry name" value="Bact_Acetyltransf"/>
</dbReference>
<name>A0ABS5QIP8_9PROT</name>
<proteinExistence type="predicted"/>
<gene>
    <name evidence="4" type="ORF">KHU32_15820</name>
</gene>
<dbReference type="Gene3D" id="3.40.630.30">
    <property type="match status" value="1"/>
</dbReference>
<accession>A0ABS5QIP8</accession>